<dbReference type="PANTHER" id="PTHR43657:SF1">
    <property type="entry name" value="ALTERED INHERITANCE OF MITOCHONDRIA PROTEIN 24, MITOCHONDRIAL"/>
    <property type="match status" value="1"/>
</dbReference>
<dbReference type="PANTHER" id="PTHR43657">
    <property type="entry name" value="TRYPTOPHAN RNA-BINDING ATTENUATOR PROTEIN-LIKE PROTEIN"/>
    <property type="match status" value="1"/>
</dbReference>
<proteinExistence type="predicted"/>
<dbReference type="InterPro" id="IPR016031">
    <property type="entry name" value="Trp_RNA-bd_attenuator-like_dom"/>
</dbReference>
<dbReference type="InterPro" id="IPR002838">
    <property type="entry name" value="AIM24"/>
</dbReference>
<dbReference type="AlphaFoldDB" id="A0A3M2M8Z5"/>
<keyword evidence="2" id="KW-1185">Reference proteome</keyword>
<evidence type="ECO:0000313" key="1">
    <source>
        <dbReference type="EMBL" id="RMI45962.1"/>
    </source>
</evidence>
<name>A0A3M2M8Z5_9ACTN</name>
<dbReference type="RefSeq" id="WP_122193795.1">
    <property type="nucleotide sequence ID" value="NZ_JBHSKC010000010.1"/>
</dbReference>
<dbReference type="Pfam" id="PF01987">
    <property type="entry name" value="AIM24"/>
    <property type="match status" value="1"/>
</dbReference>
<accession>A0A3M2M8Z5</accession>
<evidence type="ECO:0000313" key="2">
    <source>
        <dbReference type="Proteomes" id="UP000282674"/>
    </source>
</evidence>
<dbReference type="Gene3D" id="3.60.160.10">
    <property type="entry name" value="Mitochondrial biogenesis AIM24"/>
    <property type="match status" value="1"/>
</dbReference>
<dbReference type="OrthoDB" id="9779518at2"/>
<reference evidence="1 2" key="1">
    <citation type="submission" date="2018-10" db="EMBL/GenBank/DDBJ databases">
        <title>Isolation from soil.</title>
        <authorList>
            <person name="Hu J."/>
        </authorList>
    </citation>
    <scope>NUCLEOTIDE SEQUENCE [LARGE SCALE GENOMIC DNA]</scope>
    <source>
        <strain evidence="1 2">NEAU-Ht49</strain>
    </source>
</reference>
<dbReference type="SUPFAM" id="SSF51219">
    <property type="entry name" value="TRAP-like"/>
    <property type="match status" value="1"/>
</dbReference>
<dbReference type="InterPro" id="IPR036983">
    <property type="entry name" value="AIM24_sf"/>
</dbReference>
<organism evidence="1 2">
    <name type="scientific">Actinomadura harenae</name>
    <dbReference type="NCBI Taxonomy" id="2483351"/>
    <lineage>
        <taxon>Bacteria</taxon>
        <taxon>Bacillati</taxon>
        <taxon>Actinomycetota</taxon>
        <taxon>Actinomycetes</taxon>
        <taxon>Streptosporangiales</taxon>
        <taxon>Thermomonosporaceae</taxon>
        <taxon>Actinomadura</taxon>
    </lineage>
</organism>
<dbReference type="EMBL" id="RFFG01000011">
    <property type="protein sequence ID" value="RMI45962.1"/>
    <property type="molecule type" value="Genomic_DNA"/>
</dbReference>
<protein>
    <submittedName>
        <fullName evidence="1">AIM24 family protein</fullName>
    </submittedName>
</protein>
<comment type="caution">
    <text evidence="1">The sequence shown here is derived from an EMBL/GenBank/DDBJ whole genome shotgun (WGS) entry which is preliminary data.</text>
</comment>
<gene>
    <name evidence="1" type="ORF">EBO15_08620</name>
</gene>
<sequence length="265" mass="29216">MERIQCRWCRGQNPPGTISCLTCGAPQNEADRVSDSGWREAPRLRDMTEFRFGNSTCQVEGELVPVAEVALGQGDAVYFEHHVMLWKDEHTPLSAYNTGGGLKRSLAGMPHIVTVATGPGRVAFSRDSPGELVVLPLHPQMELDVREHAFLVASGTIGYSFVRIKGLANILHGGNGMYMDRFVTQGYPGLLMLHGYGNVFERMLRPGEKILVEPGGFLYKDSTVQMQAVQMNLKTGLLRRGMYLAEMTGPGRVGIQSMYVHHHSG</sequence>
<dbReference type="Proteomes" id="UP000282674">
    <property type="component" value="Unassembled WGS sequence"/>
</dbReference>